<dbReference type="CDD" id="cd02440">
    <property type="entry name" value="AdoMet_MTases"/>
    <property type="match status" value="1"/>
</dbReference>
<dbReference type="InterPro" id="IPR029063">
    <property type="entry name" value="SAM-dependent_MTases_sf"/>
</dbReference>
<accession>A0A818TC17</accession>
<evidence type="ECO:0000256" key="1">
    <source>
        <dbReference type="ARBA" id="ARBA00022603"/>
    </source>
</evidence>
<feature type="domain" description="Methyltransferase" evidence="3">
    <location>
        <begin position="53"/>
        <end position="132"/>
    </location>
</feature>
<organism evidence="4 6">
    <name type="scientific">Rotaria socialis</name>
    <dbReference type="NCBI Taxonomy" id="392032"/>
    <lineage>
        <taxon>Eukaryota</taxon>
        <taxon>Metazoa</taxon>
        <taxon>Spiralia</taxon>
        <taxon>Gnathifera</taxon>
        <taxon>Rotifera</taxon>
        <taxon>Eurotatoria</taxon>
        <taxon>Bdelloidea</taxon>
        <taxon>Philodinida</taxon>
        <taxon>Philodinidae</taxon>
        <taxon>Rotaria</taxon>
    </lineage>
</organism>
<dbReference type="PANTHER" id="PTHR43861:SF1">
    <property type="entry name" value="TRANS-ACONITATE 2-METHYLTRANSFERASE"/>
    <property type="match status" value="1"/>
</dbReference>
<protein>
    <recommendedName>
        <fullName evidence="3">Methyltransferase domain-containing protein</fullName>
    </recommendedName>
</protein>
<sequence length="261" mass="29821">MNNNDQDGYDETLYKFAEYRETNVRQPVEHYTIHNCMLKQFLDKDGLLTGKRVLDLACGHGYYTRELKALGCSYILGIDESPTMIALARDSKWHCSEDIEYMVADVKSLPPLQSSFDLITAFYLFDYAQTSDELLSMVRFIYAQLGESKTFIGVIGNVTGGKDMFNNRKYGITRETKLPFDGDLLPDSTGIIVTMYDTQDMPMCSFSNYHYSPTTYEQVFKEVGFKTFQWVPYQCDPNDPNGTFFEDLIHNAPSIGIIATK</sequence>
<dbReference type="SUPFAM" id="SSF53335">
    <property type="entry name" value="S-adenosyl-L-methionine-dependent methyltransferases"/>
    <property type="match status" value="1"/>
</dbReference>
<dbReference type="EMBL" id="CAJNYV010004534">
    <property type="protein sequence ID" value="CAF3677844.1"/>
    <property type="molecule type" value="Genomic_DNA"/>
</dbReference>
<dbReference type="Gene3D" id="3.40.50.150">
    <property type="entry name" value="Vaccinia Virus protein VP39"/>
    <property type="match status" value="1"/>
</dbReference>
<reference evidence="4" key="1">
    <citation type="submission" date="2021-02" db="EMBL/GenBank/DDBJ databases">
        <authorList>
            <person name="Nowell W R."/>
        </authorList>
    </citation>
    <scope>NUCLEOTIDE SEQUENCE</scope>
</reference>
<keyword evidence="2" id="KW-0808">Transferase</keyword>
<dbReference type="GO" id="GO:0008168">
    <property type="term" value="F:methyltransferase activity"/>
    <property type="evidence" value="ECO:0007669"/>
    <property type="project" value="UniProtKB-KW"/>
</dbReference>
<name>A0A818TC17_9BILA</name>
<dbReference type="EMBL" id="CAJOBS010002402">
    <property type="protein sequence ID" value="CAF4812576.1"/>
    <property type="molecule type" value="Genomic_DNA"/>
</dbReference>
<evidence type="ECO:0000256" key="2">
    <source>
        <dbReference type="ARBA" id="ARBA00022679"/>
    </source>
</evidence>
<proteinExistence type="predicted"/>
<evidence type="ECO:0000313" key="4">
    <source>
        <dbReference type="EMBL" id="CAF3677844.1"/>
    </source>
</evidence>
<dbReference type="Proteomes" id="UP000663838">
    <property type="component" value="Unassembled WGS sequence"/>
</dbReference>
<dbReference type="PANTHER" id="PTHR43861">
    <property type="entry name" value="TRANS-ACONITATE 2-METHYLTRANSFERASE-RELATED"/>
    <property type="match status" value="1"/>
</dbReference>
<comment type="caution">
    <text evidence="4">The sequence shown here is derived from an EMBL/GenBank/DDBJ whole genome shotgun (WGS) entry which is preliminary data.</text>
</comment>
<evidence type="ECO:0000313" key="5">
    <source>
        <dbReference type="EMBL" id="CAF4812576.1"/>
    </source>
</evidence>
<dbReference type="GO" id="GO:0032259">
    <property type="term" value="P:methylation"/>
    <property type="evidence" value="ECO:0007669"/>
    <property type="project" value="UniProtKB-KW"/>
</dbReference>
<dbReference type="Proteomes" id="UP000663865">
    <property type="component" value="Unassembled WGS sequence"/>
</dbReference>
<gene>
    <name evidence="4" type="ORF">KIK155_LOCUS25127</name>
    <name evidence="5" type="ORF">TOA249_LOCUS24076</name>
</gene>
<dbReference type="Pfam" id="PF13649">
    <property type="entry name" value="Methyltransf_25"/>
    <property type="match status" value="1"/>
</dbReference>
<dbReference type="InterPro" id="IPR041698">
    <property type="entry name" value="Methyltransf_25"/>
</dbReference>
<evidence type="ECO:0000259" key="3">
    <source>
        <dbReference type="Pfam" id="PF13649"/>
    </source>
</evidence>
<dbReference type="AlphaFoldDB" id="A0A818TC17"/>
<evidence type="ECO:0000313" key="6">
    <source>
        <dbReference type="Proteomes" id="UP000663865"/>
    </source>
</evidence>
<keyword evidence="1" id="KW-0489">Methyltransferase</keyword>